<feature type="domain" description="RNA-binding S4" evidence="7">
    <location>
        <begin position="12"/>
        <end position="79"/>
    </location>
</feature>
<evidence type="ECO:0000256" key="4">
    <source>
        <dbReference type="PIRSR" id="PIRSR606225-1"/>
    </source>
</evidence>
<dbReference type="InterPro" id="IPR020103">
    <property type="entry name" value="PsdUridine_synth_cat_dom_sf"/>
</dbReference>
<dbReference type="CDD" id="cd00165">
    <property type="entry name" value="S4"/>
    <property type="match status" value="1"/>
</dbReference>
<dbReference type="InterPro" id="IPR006225">
    <property type="entry name" value="PsdUridine_synth_RluC/D"/>
</dbReference>
<dbReference type="InterPro" id="IPR002942">
    <property type="entry name" value="S4_RNA-bd"/>
</dbReference>
<dbReference type="Gene3D" id="3.30.2350.10">
    <property type="entry name" value="Pseudouridine synthase"/>
    <property type="match status" value="1"/>
</dbReference>
<comment type="similarity">
    <text evidence="2 6">Belongs to the pseudouridine synthase RluA family.</text>
</comment>
<evidence type="ECO:0000256" key="3">
    <source>
        <dbReference type="ARBA" id="ARBA00023235"/>
    </source>
</evidence>
<organism evidence="8 9">
    <name type="scientific">Spiroplasma alleghenense</name>
    <dbReference type="NCBI Taxonomy" id="216931"/>
    <lineage>
        <taxon>Bacteria</taxon>
        <taxon>Bacillati</taxon>
        <taxon>Mycoplasmatota</taxon>
        <taxon>Mollicutes</taxon>
        <taxon>Entomoplasmatales</taxon>
        <taxon>Spiroplasmataceae</taxon>
        <taxon>Spiroplasma</taxon>
    </lineage>
</organism>
<evidence type="ECO:0000313" key="8">
    <source>
        <dbReference type="EMBL" id="AXK51285.1"/>
    </source>
</evidence>
<gene>
    <name evidence="8" type="primary">rluD</name>
    <name evidence="8" type="ORF">SALLE_v1c06130</name>
</gene>
<evidence type="ECO:0000313" key="9">
    <source>
        <dbReference type="Proteomes" id="UP000254792"/>
    </source>
</evidence>
<dbReference type="AlphaFoldDB" id="A0A345Z3V6"/>
<dbReference type="GO" id="GO:0120159">
    <property type="term" value="F:rRNA pseudouridine synthase activity"/>
    <property type="evidence" value="ECO:0007669"/>
    <property type="project" value="UniProtKB-ARBA"/>
</dbReference>
<dbReference type="CDD" id="cd02869">
    <property type="entry name" value="PseudoU_synth_RluA_like"/>
    <property type="match status" value="1"/>
</dbReference>
<dbReference type="SMART" id="SM00363">
    <property type="entry name" value="S4"/>
    <property type="match status" value="1"/>
</dbReference>
<dbReference type="GO" id="GO:0000455">
    <property type="term" value="P:enzyme-directed rRNA pseudouridine synthesis"/>
    <property type="evidence" value="ECO:0007669"/>
    <property type="project" value="UniProtKB-ARBA"/>
</dbReference>
<accession>A0A345Z3V6</accession>
<dbReference type="EMBL" id="CP031376">
    <property type="protein sequence ID" value="AXK51285.1"/>
    <property type="molecule type" value="Genomic_DNA"/>
</dbReference>
<dbReference type="RefSeq" id="WP_115558189.1">
    <property type="nucleotide sequence ID" value="NZ_CP031376.1"/>
</dbReference>
<dbReference type="Gene3D" id="3.10.290.10">
    <property type="entry name" value="RNA-binding S4 domain"/>
    <property type="match status" value="1"/>
</dbReference>
<dbReference type="Proteomes" id="UP000254792">
    <property type="component" value="Chromosome"/>
</dbReference>
<dbReference type="PANTHER" id="PTHR21600:SF44">
    <property type="entry name" value="RIBOSOMAL LARGE SUBUNIT PSEUDOURIDINE SYNTHASE D"/>
    <property type="match status" value="1"/>
</dbReference>
<dbReference type="PANTHER" id="PTHR21600">
    <property type="entry name" value="MITOCHONDRIAL RNA PSEUDOURIDINE SYNTHASE"/>
    <property type="match status" value="1"/>
</dbReference>
<dbReference type="PROSITE" id="PS01129">
    <property type="entry name" value="PSI_RLU"/>
    <property type="match status" value="1"/>
</dbReference>
<protein>
    <recommendedName>
        <fullName evidence="6">Pseudouridine synthase</fullName>
        <ecNumber evidence="6">5.4.99.-</ecNumber>
    </recommendedName>
</protein>
<name>A0A345Z3V6_9MOLU</name>
<comment type="function">
    <text evidence="6">Responsible for synthesis of pseudouridine from uracil.</text>
</comment>
<dbReference type="InterPro" id="IPR050188">
    <property type="entry name" value="RluA_PseudoU_synthase"/>
</dbReference>
<evidence type="ECO:0000256" key="2">
    <source>
        <dbReference type="ARBA" id="ARBA00010876"/>
    </source>
</evidence>
<dbReference type="GO" id="GO:0003723">
    <property type="term" value="F:RNA binding"/>
    <property type="evidence" value="ECO:0007669"/>
    <property type="project" value="UniProtKB-KW"/>
</dbReference>
<keyword evidence="9" id="KW-1185">Reference proteome</keyword>
<dbReference type="InterPro" id="IPR006145">
    <property type="entry name" value="PsdUridine_synth_RsuA/RluA"/>
</dbReference>
<feature type="active site" evidence="4">
    <location>
        <position position="138"/>
    </location>
</feature>
<evidence type="ECO:0000259" key="7">
    <source>
        <dbReference type="SMART" id="SM00363"/>
    </source>
</evidence>
<comment type="catalytic activity">
    <reaction evidence="1 6">
        <text>a uridine in RNA = a pseudouridine in RNA</text>
        <dbReference type="Rhea" id="RHEA:48348"/>
        <dbReference type="Rhea" id="RHEA-COMP:12068"/>
        <dbReference type="Rhea" id="RHEA-COMP:12069"/>
        <dbReference type="ChEBI" id="CHEBI:65314"/>
        <dbReference type="ChEBI" id="CHEBI:65315"/>
    </reaction>
</comment>
<evidence type="ECO:0000256" key="5">
    <source>
        <dbReference type="PROSITE-ProRule" id="PRU00182"/>
    </source>
</evidence>
<dbReference type="OrthoDB" id="9807829at2"/>
<dbReference type="SUPFAM" id="SSF55174">
    <property type="entry name" value="Alpha-L RNA-binding motif"/>
    <property type="match status" value="1"/>
</dbReference>
<dbReference type="Pfam" id="PF00849">
    <property type="entry name" value="PseudoU_synth_2"/>
    <property type="match status" value="1"/>
</dbReference>
<keyword evidence="3 6" id="KW-0413">Isomerase</keyword>
<evidence type="ECO:0000256" key="6">
    <source>
        <dbReference type="RuleBase" id="RU362028"/>
    </source>
</evidence>
<dbReference type="NCBIfam" id="TIGR00005">
    <property type="entry name" value="rluA_subfam"/>
    <property type="match status" value="1"/>
</dbReference>
<dbReference type="InterPro" id="IPR036986">
    <property type="entry name" value="S4_RNA-bd_sf"/>
</dbReference>
<proteinExistence type="inferred from homology"/>
<dbReference type="InterPro" id="IPR006224">
    <property type="entry name" value="PsdUridine_synth_RluA-like_CS"/>
</dbReference>
<dbReference type="KEGG" id="salx:SALLE_v1c06130"/>
<sequence>MNKINFTVLEQERLDKFIFSSCQNDFEFSRSYLQKLINDNFVEVNGEIKPARYKLKPGDIVEITIPKPSSSEILPEDIPIEIVYEDKDIIVVNKPNDMVVHPALGNYSKTLVNALMFHIKDLSTIGGVNRPGIVHRLDKQTTGLLVVAKNDKSHKKLTEMLKNKEIHKEYLGIVHGVILENEGVIDAPIGRHPGDRKKMTVTEKNSKYAKTNFKVLERFEKHTLVSCVIETGRTHQIRVHFNFIKHPIYGDQVYGYLSDKKSEFGQYLHAWKLIFDHPITGDKMLFEINPPEQFNDKINMLRKSS</sequence>
<keyword evidence="5" id="KW-0694">RNA-binding</keyword>
<dbReference type="EC" id="5.4.99.-" evidence="6"/>
<dbReference type="PROSITE" id="PS50889">
    <property type="entry name" value="S4"/>
    <property type="match status" value="1"/>
</dbReference>
<dbReference type="SUPFAM" id="SSF55120">
    <property type="entry name" value="Pseudouridine synthase"/>
    <property type="match status" value="1"/>
</dbReference>
<reference evidence="8 9" key="1">
    <citation type="submission" date="2018-07" db="EMBL/GenBank/DDBJ databases">
        <title>Complete genome sequence of Spiroplasma alleghenense PLHS-1 (ATCC 51752).</title>
        <authorList>
            <person name="Chou L."/>
            <person name="Lee T.-Y."/>
            <person name="Tsai Y.-M."/>
            <person name="Kuo C.-H."/>
        </authorList>
    </citation>
    <scope>NUCLEOTIDE SEQUENCE [LARGE SCALE GENOMIC DNA]</scope>
    <source>
        <strain evidence="8 9">PLHS-1</strain>
    </source>
</reference>
<evidence type="ECO:0000256" key="1">
    <source>
        <dbReference type="ARBA" id="ARBA00000073"/>
    </source>
</evidence>